<evidence type="ECO:0000256" key="9">
    <source>
        <dbReference type="ARBA" id="ARBA00022723"/>
    </source>
</evidence>
<dbReference type="InterPro" id="IPR018109">
    <property type="entry name" value="Folylpolyglutamate_synth_CS"/>
</dbReference>
<dbReference type="PANTHER" id="PTHR11136">
    <property type="entry name" value="FOLYLPOLYGLUTAMATE SYNTHASE-RELATED"/>
    <property type="match status" value="1"/>
</dbReference>
<dbReference type="CTD" id="32212"/>
<proteinExistence type="inferred from homology"/>
<dbReference type="InterPro" id="IPR036615">
    <property type="entry name" value="Mur_ligase_C_dom_sf"/>
</dbReference>
<name>A0AAJ6YLX7_9HYME</name>
<feature type="binding site" evidence="18">
    <location>
        <position position="358"/>
    </location>
    <ligand>
        <name>ATP</name>
        <dbReference type="ChEBI" id="CHEBI:30616"/>
    </ligand>
</feature>
<evidence type="ECO:0000256" key="13">
    <source>
        <dbReference type="ARBA" id="ARBA00022842"/>
    </source>
</evidence>
<accession>A0AAJ6YLX7</accession>
<evidence type="ECO:0000313" key="21">
    <source>
        <dbReference type="RefSeq" id="XP_011500484.1"/>
    </source>
</evidence>
<dbReference type="InterPro" id="IPR001645">
    <property type="entry name" value="Folylpolyglutamate_synth"/>
</dbReference>
<dbReference type="AlphaFoldDB" id="A0AAJ6YLX7"/>
<evidence type="ECO:0000256" key="5">
    <source>
        <dbReference type="ARBA" id="ARBA00008276"/>
    </source>
</evidence>
<evidence type="ECO:0000256" key="1">
    <source>
        <dbReference type="ARBA" id="ARBA00004273"/>
    </source>
</evidence>
<evidence type="ECO:0000256" key="11">
    <source>
        <dbReference type="ARBA" id="ARBA00022792"/>
    </source>
</evidence>
<dbReference type="SUPFAM" id="SSF53623">
    <property type="entry name" value="MurD-like peptide ligases, catalytic domain"/>
    <property type="match status" value="1"/>
</dbReference>
<gene>
    <name evidence="21" type="primary">LOC105364293</name>
</gene>
<evidence type="ECO:0000256" key="3">
    <source>
        <dbReference type="ARBA" id="ARBA00004496"/>
    </source>
</evidence>
<comment type="cofactor">
    <cofactor evidence="17">
        <name>a monovalent cation</name>
        <dbReference type="ChEBI" id="CHEBI:60242"/>
    </cofactor>
    <text evidence="17">A monovalent cation.</text>
</comment>
<dbReference type="InterPro" id="IPR023600">
    <property type="entry name" value="Folylpolyglutamate_synth_euk"/>
</dbReference>
<dbReference type="PANTHER" id="PTHR11136:SF5">
    <property type="entry name" value="FOLYLPOLYGLUTAMATE SYNTHASE, MITOCHONDRIAL"/>
    <property type="match status" value="1"/>
</dbReference>
<keyword evidence="6" id="KW-0963">Cytoplasm</keyword>
<keyword evidence="11" id="KW-0999">Mitochondrion inner membrane</keyword>
<evidence type="ECO:0000256" key="4">
    <source>
        <dbReference type="ARBA" id="ARBA00005150"/>
    </source>
</evidence>
<dbReference type="InterPro" id="IPR036565">
    <property type="entry name" value="Mur-like_cat_sf"/>
</dbReference>
<comment type="catalytic activity">
    <reaction evidence="16 17">
        <text>(6S)-5,6,7,8-tetrahydrofolyl-(gamma-L-Glu)(n) + L-glutamate + ATP = (6S)-5,6,7,8-tetrahydrofolyl-(gamma-L-Glu)(n+1) + ADP + phosphate + H(+)</text>
        <dbReference type="Rhea" id="RHEA:10580"/>
        <dbReference type="Rhea" id="RHEA-COMP:14738"/>
        <dbReference type="Rhea" id="RHEA-COMP:14740"/>
        <dbReference type="ChEBI" id="CHEBI:15378"/>
        <dbReference type="ChEBI" id="CHEBI:29985"/>
        <dbReference type="ChEBI" id="CHEBI:30616"/>
        <dbReference type="ChEBI" id="CHEBI:43474"/>
        <dbReference type="ChEBI" id="CHEBI:141005"/>
        <dbReference type="ChEBI" id="CHEBI:456216"/>
        <dbReference type="EC" id="6.3.2.17"/>
    </reaction>
</comment>
<dbReference type="Gene3D" id="3.90.190.20">
    <property type="entry name" value="Mur ligase, C-terminal domain"/>
    <property type="match status" value="1"/>
</dbReference>
<keyword evidence="20" id="KW-1185">Reference proteome</keyword>
<organism evidence="20 21">
    <name type="scientific">Ceratosolen solmsi marchali</name>
    <dbReference type="NCBI Taxonomy" id="326594"/>
    <lineage>
        <taxon>Eukaryota</taxon>
        <taxon>Metazoa</taxon>
        <taxon>Ecdysozoa</taxon>
        <taxon>Arthropoda</taxon>
        <taxon>Hexapoda</taxon>
        <taxon>Insecta</taxon>
        <taxon>Pterygota</taxon>
        <taxon>Neoptera</taxon>
        <taxon>Endopterygota</taxon>
        <taxon>Hymenoptera</taxon>
        <taxon>Apocrita</taxon>
        <taxon>Proctotrupomorpha</taxon>
        <taxon>Chalcidoidea</taxon>
        <taxon>Agaonidae</taxon>
        <taxon>Agaoninae</taxon>
        <taxon>Ceratosolen</taxon>
    </lineage>
</organism>
<comment type="similarity">
    <text evidence="5 17">Belongs to the folylpolyglutamate synthase family.</text>
</comment>
<evidence type="ECO:0000256" key="17">
    <source>
        <dbReference type="PIRNR" id="PIRNR038895"/>
    </source>
</evidence>
<feature type="binding site" evidence="18">
    <location>
        <position position="372"/>
    </location>
    <ligand>
        <name>ATP</name>
        <dbReference type="ChEBI" id="CHEBI:30616"/>
    </ligand>
</feature>
<feature type="binding site" evidence="19">
    <location>
        <position position="203"/>
    </location>
    <ligand>
        <name>Mg(2+)</name>
        <dbReference type="ChEBI" id="CHEBI:18420"/>
        <label>1</label>
    </ligand>
</feature>
<keyword evidence="8 17" id="KW-0436">Ligase</keyword>
<keyword evidence="10 18" id="KW-0547">Nucleotide-binding</keyword>
<comment type="subcellular location">
    <subcellularLocation>
        <location evidence="3">Cytoplasm</location>
    </subcellularLocation>
    <subcellularLocation>
        <location evidence="1">Mitochondrion inner membrane</location>
    </subcellularLocation>
    <subcellularLocation>
        <location evidence="2">Mitochondrion matrix</location>
    </subcellularLocation>
</comment>
<sequence>MLTLVRNMNCSIAKENIHSLLSYEEIIRIINTLQTGLISKNTTINSQNASGLHNMEKYLVRSGMSLQQLDTLSVIHVTGTKGKGSTCAFVEAILRNHGFRTGFYSSPHLVAVRERFRINAKPISEMKFINYFWPVYNMLNQLKDNPNDMPPYFKFLTILMFHIFIKENVDVAIIEVGIGGELDCTNIVRNSVCTGIARLGLDHTSVLGNTLESIAFQKSGIFKPGAPAFTIPQPRNAMSVLHNRAVEKGCSLSIVPNLQSYPWKKSQPVLGIPCKVQNHNASLAIQLASSWMMRHKRRGNNCSNTSKCMTNDNDADVFNATNNNNYYVLANNNNNSPNTSLCFAKVATALETCKWPGRTQFLPRETMDFYIDGAHTIESIETCVSWFRDVTVKTGEKRRKYLIFNITGARDSASLLNPLKQLGFSKVFFVPNVTGLTTIADHINANINSNKEIERCQLHVQIWGENSVTANSVYDALKMIDGQVNSMSDGYCKPQVLVTGSLHLVGALLSIIDPNLSLSTKC</sequence>
<dbReference type="SUPFAM" id="SSF53244">
    <property type="entry name" value="MurD-like peptide ligases, peptide-binding domain"/>
    <property type="match status" value="1"/>
</dbReference>
<keyword evidence="7 17" id="KW-0554">One-carbon metabolism</keyword>
<dbReference type="GO" id="GO:0046872">
    <property type="term" value="F:metal ion binding"/>
    <property type="evidence" value="ECO:0007669"/>
    <property type="project" value="UniProtKB-KW"/>
</dbReference>
<evidence type="ECO:0000256" key="6">
    <source>
        <dbReference type="ARBA" id="ARBA00022490"/>
    </source>
</evidence>
<dbReference type="GO" id="GO:0005759">
    <property type="term" value="C:mitochondrial matrix"/>
    <property type="evidence" value="ECO:0007669"/>
    <property type="project" value="UniProtKB-SubCell"/>
</dbReference>
<protein>
    <recommendedName>
        <fullName evidence="17">Folylpolyglutamate synthase</fullName>
        <ecNumber evidence="17">6.3.2.17</ecNumber>
    </recommendedName>
    <alternativeName>
        <fullName evidence="17">Folylpoly-gamma-glutamate synthetase</fullName>
    </alternativeName>
    <alternativeName>
        <fullName evidence="17">Tetrahydrofolylpolyglutamate synthase</fullName>
    </alternativeName>
</protein>
<dbReference type="PIRSF" id="PIRSF038895">
    <property type="entry name" value="FPGS"/>
    <property type="match status" value="1"/>
</dbReference>
<keyword evidence="9 19" id="KW-0479">Metal-binding</keyword>
<dbReference type="GO" id="GO:0005743">
    <property type="term" value="C:mitochondrial inner membrane"/>
    <property type="evidence" value="ECO:0007669"/>
    <property type="project" value="UniProtKB-SubCell"/>
</dbReference>
<evidence type="ECO:0000256" key="8">
    <source>
        <dbReference type="ARBA" id="ARBA00022598"/>
    </source>
</evidence>
<feature type="binding site" evidence="19">
    <location>
        <position position="175"/>
    </location>
    <ligand>
        <name>Mg(2+)</name>
        <dbReference type="ChEBI" id="CHEBI:18420"/>
        <label>1</label>
    </ligand>
</feature>
<evidence type="ECO:0000313" key="20">
    <source>
        <dbReference type="Proteomes" id="UP000695007"/>
    </source>
</evidence>
<keyword evidence="14" id="KW-0496">Mitochondrion</keyword>
<dbReference type="KEGG" id="csol:105364293"/>
<evidence type="ECO:0000256" key="16">
    <source>
        <dbReference type="ARBA" id="ARBA00047493"/>
    </source>
</evidence>
<dbReference type="RefSeq" id="XP_011500484.1">
    <property type="nucleotide sequence ID" value="XM_011502182.1"/>
</dbReference>
<evidence type="ECO:0000256" key="15">
    <source>
        <dbReference type="ARBA" id="ARBA00023136"/>
    </source>
</evidence>
<dbReference type="PROSITE" id="PS01012">
    <property type="entry name" value="FOLYLPOLYGLU_SYNT_2"/>
    <property type="match status" value="1"/>
</dbReference>
<dbReference type="EC" id="6.3.2.17" evidence="17"/>
<evidence type="ECO:0000256" key="18">
    <source>
        <dbReference type="PIRSR" id="PIRSR038895-1"/>
    </source>
</evidence>
<reference evidence="21" key="1">
    <citation type="submission" date="2025-08" db="UniProtKB">
        <authorList>
            <consortium name="RefSeq"/>
        </authorList>
    </citation>
    <scope>IDENTIFICATION</scope>
</reference>
<comment type="function">
    <text evidence="17">Catalyzes conversion of folates to polyglutamate derivatives allowing concentration of folate compounds in the cell and the intracellular retention of these cofactors, which are important substrates for most of the folate-dependent enzymes that are involved in one-carbon transfer reactions involved in purine, pyrimidine and amino acid synthesis.</text>
</comment>
<dbReference type="GO" id="GO:0005829">
    <property type="term" value="C:cytosol"/>
    <property type="evidence" value="ECO:0007669"/>
    <property type="project" value="TreeGrafter"/>
</dbReference>
<keyword evidence="12 18" id="KW-0067">ATP-binding</keyword>
<evidence type="ECO:0000256" key="7">
    <source>
        <dbReference type="ARBA" id="ARBA00022563"/>
    </source>
</evidence>
<dbReference type="Proteomes" id="UP000695007">
    <property type="component" value="Unplaced"/>
</dbReference>
<keyword evidence="13 19" id="KW-0460">Magnesium</keyword>
<keyword evidence="15" id="KW-0472">Membrane</keyword>
<dbReference type="GO" id="GO:0005524">
    <property type="term" value="F:ATP binding"/>
    <property type="evidence" value="ECO:0007669"/>
    <property type="project" value="UniProtKB-KW"/>
</dbReference>
<dbReference type="GO" id="GO:0006730">
    <property type="term" value="P:one-carbon metabolic process"/>
    <property type="evidence" value="ECO:0007669"/>
    <property type="project" value="UniProtKB-KW"/>
</dbReference>
<evidence type="ECO:0000256" key="12">
    <source>
        <dbReference type="ARBA" id="ARBA00022840"/>
    </source>
</evidence>
<dbReference type="Gene3D" id="3.40.1190.10">
    <property type="entry name" value="Mur-like, catalytic domain"/>
    <property type="match status" value="1"/>
</dbReference>
<evidence type="ECO:0000256" key="2">
    <source>
        <dbReference type="ARBA" id="ARBA00004305"/>
    </source>
</evidence>
<comment type="pathway">
    <text evidence="4 17">Cofactor biosynthesis; tetrahydrofolylpolyglutamate biosynthesis.</text>
</comment>
<evidence type="ECO:0000256" key="14">
    <source>
        <dbReference type="ARBA" id="ARBA00023128"/>
    </source>
</evidence>
<dbReference type="GO" id="GO:0004326">
    <property type="term" value="F:tetrahydrofolylpolyglutamate synthase activity"/>
    <property type="evidence" value="ECO:0007669"/>
    <property type="project" value="UniProtKB-EC"/>
</dbReference>
<dbReference type="GeneID" id="105364293"/>
<evidence type="ECO:0000256" key="19">
    <source>
        <dbReference type="PIRSR" id="PIRSR038895-2"/>
    </source>
</evidence>
<evidence type="ECO:0000256" key="10">
    <source>
        <dbReference type="ARBA" id="ARBA00022741"/>
    </source>
</evidence>
<dbReference type="NCBIfam" id="TIGR01499">
    <property type="entry name" value="folC"/>
    <property type="match status" value="1"/>
</dbReference>
<feature type="binding site" evidence="19">
    <location>
        <position position="106"/>
    </location>
    <ligand>
        <name>Mg(2+)</name>
        <dbReference type="ChEBI" id="CHEBI:18420"/>
        <label>1</label>
    </ligand>
</feature>